<evidence type="ECO:0000256" key="1">
    <source>
        <dbReference type="SAM" id="MobiDB-lite"/>
    </source>
</evidence>
<dbReference type="Proteomes" id="UP001140091">
    <property type="component" value="Unassembled WGS sequence"/>
</dbReference>
<reference evidence="3" key="1">
    <citation type="submission" date="2022-06" db="EMBL/GenBank/DDBJ databases">
        <title>Genome Sequence of Candolleomyces eurysporus.</title>
        <authorList>
            <person name="Buettner E."/>
        </authorList>
    </citation>
    <scope>NUCLEOTIDE SEQUENCE</scope>
    <source>
        <strain evidence="3">VTCC 930004</strain>
    </source>
</reference>
<feature type="region of interest" description="Disordered" evidence="1">
    <location>
        <begin position="289"/>
        <end position="394"/>
    </location>
</feature>
<gene>
    <name evidence="3" type="ORF">H1R20_g7687</name>
</gene>
<accession>A0A9W8J767</accession>
<proteinExistence type="predicted"/>
<evidence type="ECO:0000313" key="3">
    <source>
        <dbReference type="EMBL" id="KAJ2929417.1"/>
    </source>
</evidence>
<organism evidence="3 4">
    <name type="scientific">Candolleomyces eurysporus</name>
    <dbReference type="NCBI Taxonomy" id="2828524"/>
    <lineage>
        <taxon>Eukaryota</taxon>
        <taxon>Fungi</taxon>
        <taxon>Dikarya</taxon>
        <taxon>Basidiomycota</taxon>
        <taxon>Agaricomycotina</taxon>
        <taxon>Agaricomycetes</taxon>
        <taxon>Agaricomycetidae</taxon>
        <taxon>Agaricales</taxon>
        <taxon>Agaricineae</taxon>
        <taxon>Psathyrellaceae</taxon>
        <taxon>Candolleomyces</taxon>
    </lineage>
</organism>
<protein>
    <recommendedName>
        <fullName evidence="2">Fungal-type protein kinase domain-containing protein</fullName>
    </recommendedName>
</protein>
<dbReference type="AlphaFoldDB" id="A0A9W8J767"/>
<evidence type="ECO:0000259" key="2">
    <source>
        <dbReference type="Pfam" id="PF17667"/>
    </source>
</evidence>
<dbReference type="EMBL" id="JANBPK010000875">
    <property type="protein sequence ID" value="KAJ2929417.1"/>
    <property type="molecule type" value="Genomic_DNA"/>
</dbReference>
<keyword evidence="4" id="KW-1185">Reference proteome</keyword>
<name>A0A9W8J767_9AGAR</name>
<sequence>MSEGRTPEFEVLEKIKDMPNVCHMIAYENRREETKAFQGPTVDVEALANIFHNRIAIRITMKAYGTSIDNFTSPEEMLAALRDAIQEGITAKLGERGILIDFDMSIPPFRTVEEMCKDSKSGTPIFQSIIILYGYKPETSRIAAHDYLDDVEAFFWLFCYLIFIYNPDGGMGPKNDFQKIIWDWLEPTKSLKSKHSFLYAPYTVACASKALYPGWHDVCWELFVEFRAFVTDVSLKREAVLSMNNELGEDGTTKNRFSAILENVNQNYDYILSLFDAALEKARKVADEAKKRQSQIEDNNNTRIDTSTSTSGAAEPTTLPSDPPQKLRPRTTSLCPRKPAPTKTSETPRTPKRRTLDSGDEDDTPTRAKRACPPSRVSGPSALAQSSMDDEDDD</sequence>
<comment type="caution">
    <text evidence="3">The sequence shown here is derived from an EMBL/GenBank/DDBJ whole genome shotgun (WGS) entry which is preliminary data.</text>
</comment>
<dbReference type="OrthoDB" id="5584477at2759"/>
<feature type="non-terminal residue" evidence="3">
    <location>
        <position position="1"/>
    </location>
</feature>
<dbReference type="Pfam" id="PF17667">
    <property type="entry name" value="Pkinase_fungal"/>
    <property type="match status" value="1"/>
</dbReference>
<feature type="compositionally biased region" description="Polar residues" evidence="1">
    <location>
        <begin position="296"/>
        <end position="312"/>
    </location>
</feature>
<dbReference type="InterPro" id="IPR040976">
    <property type="entry name" value="Pkinase_fungal"/>
</dbReference>
<feature type="domain" description="Fungal-type protein kinase" evidence="2">
    <location>
        <begin position="94"/>
        <end position="161"/>
    </location>
</feature>
<evidence type="ECO:0000313" key="4">
    <source>
        <dbReference type="Proteomes" id="UP001140091"/>
    </source>
</evidence>